<sequence>MSERIGNVTLERFEELVAKANELVKQVTWAQFDLGDIGVVAAATSAPGASRTASTVAVHEVRPASSAATTE</sequence>
<dbReference type="AlphaFoldDB" id="A0A7Y7E9C2"/>
<reference evidence="1 2" key="1">
    <citation type="submission" date="2020-04" db="EMBL/GenBank/DDBJ databases">
        <title>Draft Genome Sequence of Streptomyces morookaense DSM 40503, an 8-azaguanine-producing strain.</title>
        <authorList>
            <person name="Qi J."/>
            <person name="Gao J.-M."/>
        </authorList>
    </citation>
    <scope>NUCLEOTIDE SEQUENCE [LARGE SCALE GENOMIC DNA]</scope>
    <source>
        <strain evidence="1 2">DSM 40503</strain>
    </source>
</reference>
<proteinExistence type="predicted"/>
<dbReference type="Proteomes" id="UP000587462">
    <property type="component" value="Unassembled WGS sequence"/>
</dbReference>
<name>A0A7Y7E9C2_STRMO</name>
<protein>
    <submittedName>
        <fullName evidence="1">Uncharacterized protein</fullName>
    </submittedName>
</protein>
<comment type="caution">
    <text evidence="1">The sequence shown here is derived from an EMBL/GenBank/DDBJ whole genome shotgun (WGS) entry which is preliminary data.</text>
</comment>
<organism evidence="1 2">
    <name type="scientific">Streptomyces morookaense</name>
    <name type="common">Streptoverticillium morookaense</name>
    <dbReference type="NCBI Taxonomy" id="1970"/>
    <lineage>
        <taxon>Bacteria</taxon>
        <taxon>Bacillati</taxon>
        <taxon>Actinomycetota</taxon>
        <taxon>Actinomycetes</taxon>
        <taxon>Kitasatosporales</taxon>
        <taxon>Streptomycetaceae</taxon>
        <taxon>Streptomyces</taxon>
    </lineage>
</organism>
<keyword evidence="2" id="KW-1185">Reference proteome</keyword>
<dbReference type="RefSeq" id="WP_171083888.1">
    <property type="nucleotide sequence ID" value="NZ_BNBU01000008.1"/>
</dbReference>
<evidence type="ECO:0000313" key="2">
    <source>
        <dbReference type="Proteomes" id="UP000587462"/>
    </source>
</evidence>
<gene>
    <name evidence="1" type="ORF">HG542_21760</name>
</gene>
<evidence type="ECO:0000313" key="1">
    <source>
        <dbReference type="EMBL" id="NVK80266.1"/>
    </source>
</evidence>
<accession>A0A7Y7E9C2</accession>
<dbReference type="EMBL" id="JABBXF010000049">
    <property type="protein sequence ID" value="NVK80266.1"/>
    <property type="molecule type" value="Genomic_DNA"/>
</dbReference>